<dbReference type="RefSeq" id="WP_047314092.1">
    <property type="nucleotide sequence ID" value="NZ_LDPQ01000004.1"/>
</dbReference>
<dbReference type="PATRIC" id="fig|29311.18.peg.3245"/>
<sequence length="80" mass="9237">MTNPELATVLRNMKVPERMTGSQALRAFLLEHAENAPKSPEELQQLNGLILISHLEVVNALGALEERYALVRNRKRRRWF</sequence>
<name>A0A0I9VG09_9MYCO</name>
<proteinExistence type="predicted"/>
<gene>
    <name evidence="1" type="ORF">ABH38_10365</name>
</gene>
<dbReference type="Proteomes" id="UP000036334">
    <property type="component" value="Unassembled WGS sequence"/>
</dbReference>
<dbReference type="AlphaFoldDB" id="A0A0I9VG09"/>
<comment type="caution">
    <text evidence="1">The sequence shown here is derived from an EMBL/GenBank/DDBJ whole genome shotgun (WGS) entry which is preliminary data.</text>
</comment>
<dbReference type="EMBL" id="LDPR01000007">
    <property type="protein sequence ID" value="KLO36812.1"/>
    <property type="molecule type" value="Genomic_DNA"/>
</dbReference>
<evidence type="ECO:0000313" key="1">
    <source>
        <dbReference type="EMBL" id="KLO36812.1"/>
    </source>
</evidence>
<keyword evidence="2" id="KW-1185">Reference proteome</keyword>
<reference evidence="1 2" key="1">
    <citation type="submission" date="2015-05" db="EMBL/GenBank/DDBJ databases">
        <title>Genome sequence of Mycobacterium haemophilum.</title>
        <authorList>
            <person name="Greninger A.L."/>
            <person name="Cunningham G."/>
            <person name="Miller S."/>
        </authorList>
    </citation>
    <scope>NUCLEOTIDE SEQUENCE [LARGE SCALE GENOMIC DNA]</scope>
    <source>
        <strain evidence="2">UC1</strain>
    </source>
</reference>
<evidence type="ECO:0000313" key="2">
    <source>
        <dbReference type="Proteomes" id="UP000036334"/>
    </source>
</evidence>
<organism evidence="1 2">
    <name type="scientific">Mycobacterium haemophilum</name>
    <dbReference type="NCBI Taxonomy" id="29311"/>
    <lineage>
        <taxon>Bacteria</taxon>
        <taxon>Bacillati</taxon>
        <taxon>Actinomycetota</taxon>
        <taxon>Actinomycetes</taxon>
        <taxon>Mycobacteriales</taxon>
        <taxon>Mycobacteriaceae</taxon>
        <taxon>Mycobacterium</taxon>
    </lineage>
</organism>
<accession>A0A0I9VG09</accession>
<protein>
    <submittedName>
        <fullName evidence="1">Uncharacterized protein</fullName>
    </submittedName>
</protein>
<dbReference type="OrthoDB" id="4730085at2"/>